<dbReference type="Proteomes" id="UP000694920">
    <property type="component" value="Unplaced"/>
</dbReference>
<proteinExistence type="predicted"/>
<evidence type="ECO:0000313" key="3">
    <source>
        <dbReference type="RefSeq" id="XP_015591860.1"/>
    </source>
</evidence>
<sequence length="332" mass="38983">MMTYGGGFWATVELLVALGGKSDPGVEPFKEDIEDWLEAVSNKVKLQLEREKIRENAKLVGCKARKESMDYRNNLNCSLSYPPVRTRLEMLMGSNVVRLTDRKYMLKLMSRIRQDYESQQKIRIEERKKNELTRTKKMILNRLIPVQEAPMELRKYPLFQLYLYCDAIIEEKRKRRIPKKARMTESLYRLLYPDEKNDEEVNEDDEEEIYMKTVYINGSPELVPMSPQEISDLKREQEAVKDIEDGYMLTQEEYDRLHYETEAVKELRETQTVEEMYAKAYEIVGILYSYVDEGRYKKAAEEKNAGDKNTEEGPVDTSATIGESEKRPETDV</sequence>
<protein>
    <submittedName>
        <fullName evidence="3">Uncharacterized protein LOC107266164 isoform X1</fullName>
    </submittedName>
</protein>
<feature type="region of interest" description="Disordered" evidence="1">
    <location>
        <begin position="301"/>
        <end position="332"/>
    </location>
</feature>
<organism evidence="2 3">
    <name type="scientific">Cephus cinctus</name>
    <name type="common">Wheat stem sawfly</name>
    <dbReference type="NCBI Taxonomy" id="211228"/>
    <lineage>
        <taxon>Eukaryota</taxon>
        <taxon>Metazoa</taxon>
        <taxon>Ecdysozoa</taxon>
        <taxon>Arthropoda</taxon>
        <taxon>Hexapoda</taxon>
        <taxon>Insecta</taxon>
        <taxon>Pterygota</taxon>
        <taxon>Neoptera</taxon>
        <taxon>Endopterygota</taxon>
        <taxon>Hymenoptera</taxon>
        <taxon>Cephoidea</taxon>
        <taxon>Cephidae</taxon>
        <taxon>Cephus</taxon>
    </lineage>
</organism>
<feature type="compositionally biased region" description="Basic and acidic residues" evidence="1">
    <location>
        <begin position="323"/>
        <end position="332"/>
    </location>
</feature>
<dbReference type="GeneID" id="107266164"/>
<dbReference type="AlphaFoldDB" id="A0AAJ7BQJ3"/>
<name>A0AAJ7BQJ3_CEPCN</name>
<accession>A0AAJ7BQJ3</accession>
<evidence type="ECO:0000313" key="2">
    <source>
        <dbReference type="Proteomes" id="UP000694920"/>
    </source>
</evidence>
<gene>
    <name evidence="3" type="primary">LOC107266164</name>
</gene>
<evidence type="ECO:0000256" key="1">
    <source>
        <dbReference type="SAM" id="MobiDB-lite"/>
    </source>
</evidence>
<dbReference type="KEGG" id="ccin:107266164"/>
<feature type="compositionally biased region" description="Basic and acidic residues" evidence="1">
    <location>
        <begin position="301"/>
        <end position="311"/>
    </location>
</feature>
<reference evidence="3" key="1">
    <citation type="submission" date="2025-08" db="UniProtKB">
        <authorList>
            <consortium name="RefSeq"/>
        </authorList>
    </citation>
    <scope>IDENTIFICATION</scope>
</reference>
<keyword evidence="2" id="KW-1185">Reference proteome</keyword>
<dbReference type="RefSeq" id="XP_015591860.1">
    <property type="nucleotide sequence ID" value="XM_015736374.2"/>
</dbReference>